<sequence>MNEYVERAVKELSKEPRDEAHWYTLAWERARDSLRCHDPPYTDYLARMHCCDEILSNFELNSAPLYAVLCTESADLGCGFEHTRAVVAVLWIADAIVQYVAMIATQKCNSMRDRALDLPVCSRILILDRWCETPEFATDNSGEQSYRHLLAKWSFLRRVLLDFYATSVIGKKNLASSDPEREQLTVRCKKIFGESFIQELGDALNATSNASYTGVRKFLECHRPDRFFETPQSNLRYWYRYQMTAIEKTGRETFLETPRTYTDRMTLIDSIVTKSRRRAPSPFAICASIHPESFDDRSRRHKRWAREYWNDARRASTEYAIPTCPKKLLTAVHPLAAPWTYDHLCDLETYLRRALPFNYGFRVFPSSSTLPLIGVTDSDLWFAPSASFANEELTWGEVRAYLMTRRVCIATTTPKYALDDRLLNAYDVAAYSLTEYFPIWVTMFDPVHKPCHTLLLPRSVQLRSDPPSLRAPAAVTMTVEVVGPSGLHTGDNKSDFDKSFDDAIGAPSSKPTMCRPTYHPATDVTPPVVTVEICDEHSRIPQHYRSLFKITWRASVADTSNAANSDDGDFEVTFCEHPALPASSWYWNIDFQFPPPQEVPESRRRLRQFFANKGAPVDTANLKSLAAFCCAIPTLSEPENVPEHMKSCAHFLRGVGDAPAEKATGSRTRARLDPRNVYRTSGDAIPVYLIIGGTVTVETHNKWRAQTTHNINNIARTETPFAASSHKKGLEKPIYYYEFSRDGVDKLKWRERFLLELIAEATRETRESTPSCIATMNAVIAEERIKHSNPDAASRRFSDSQLENFALALGVDKIALNSDVMGRSGVKEAVKQGASLLADLQSTINQTFTINNTVIAITAGQESPLFIKTEGPEGADNQLMKLSIIADSRGRILTGKAKESNSDGKKIKGLLDFLMMRNKFIGNQEEVILRTENRATELFSLQDRENLRRVAKAKSSSQDPNSFMLHVFYCKTWKMIVDLDFQNHTNNLTNTAVAFVPAMSRRLIDMCRNVFDHFKDGDAWREESDITRYLLCSEINECYKDAYDQCADACKKYFANLQKLFVSGKMNRAVFAEMIDQTDDDGKVYTLEALAHRAISELVDHFNTVHRNDPSNPIGRFFDNQDRDCLRGRWIDHFMNDIAMEHWRKNNTTAADIVLSGQDVAMQIASASDDAAADAAADAPVEEYDDERLADERLAEVRDEIDDGDGVERELLSKKIVVRLDCVREGAESPRMPARRADGDDDDDGDGDGDGDGDSANSVDDAERKRDAQLSSALLTFLAGASLDAEREAWALLSFTMVTMCANHVRPSRLSSTARALRAGGALGVACSATNILAQEMRDRCRITRARAGATDDRRFEGGEEPTMSKRLRRWCRKQLAHPIADELYHSSVELKLAMTKVPTLWREATFDEEGDDTQTGSAFDRNPATATLGRANADKADDARNAARACVDAFHDASAATDDEARHAEFAVSALNYVLMQSCNLCWFARFFLDAELDAVHALFRVRAYRCTAVEYAPAVVRVRRVWYLLFPRDGSGECYGTDETGGGWRAIAAWCEYVRQKLRDSPCRGINLRCVLNDIEASPSDEG</sequence>
<dbReference type="EMBL" id="LGRX02000010">
    <property type="protein sequence ID" value="KAK3289901.1"/>
    <property type="molecule type" value="Genomic_DNA"/>
</dbReference>
<name>A0AAE0H4W1_9CHLO</name>
<reference evidence="2 3" key="1">
    <citation type="journal article" date="2015" name="Genome Biol. Evol.">
        <title>Comparative Genomics of a Bacterivorous Green Alga Reveals Evolutionary Causalities and Consequences of Phago-Mixotrophic Mode of Nutrition.</title>
        <authorList>
            <person name="Burns J.A."/>
            <person name="Paasch A."/>
            <person name="Narechania A."/>
            <person name="Kim E."/>
        </authorList>
    </citation>
    <scope>NUCLEOTIDE SEQUENCE [LARGE SCALE GENOMIC DNA]</scope>
    <source>
        <strain evidence="2 3">PLY_AMNH</strain>
    </source>
</reference>
<evidence type="ECO:0000313" key="2">
    <source>
        <dbReference type="EMBL" id="KAK3289901.1"/>
    </source>
</evidence>
<keyword evidence="3" id="KW-1185">Reference proteome</keyword>
<organism evidence="2 3">
    <name type="scientific">Cymbomonas tetramitiformis</name>
    <dbReference type="NCBI Taxonomy" id="36881"/>
    <lineage>
        <taxon>Eukaryota</taxon>
        <taxon>Viridiplantae</taxon>
        <taxon>Chlorophyta</taxon>
        <taxon>Pyramimonadophyceae</taxon>
        <taxon>Pyramimonadales</taxon>
        <taxon>Pyramimonadaceae</taxon>
        <taxon>Cymbomonas</taxon>
    </lineage>
</organism>
<feature type="compositionally biased region" description="Acidic residues" evidence="1">
    <location>
        <begin position="1239"/>
        <end position="1253"/>
    </location>
</feature>
<protein>
    <submittedName>
        <fullName evidence="2">Uncharacterized protein</fullName>
    </submittedName>
</protein>
<gene>
    <name evidence="2" type="ORF">CYMTET_2696</name>
</gene>
<feature type="region of interest" description="Disordered" evidence="1">
    <location>
        <begin position="1227"/>
        <end position="1264"/>
    </location>
</feature>
<accession>A0AAE0H4W1</accession>
<comment type="caution">
    <text evidence="2">The sequence shown here is derived from an EMBL/GenBank/DDBJ whole genome shotgun (WGS) entry which is preliminary data.</text>
</comment>
<evidence type="ECO:0000256" key="1">
    <source>
        <dbReference type="SAM" id="MobiDB-lite"/>
    </source>
</evidence>
<dbReference type="Proteomes" id="UP001190700">
    <property type="component" value="Unassembled WGS sequence"/>
</dbReference>
<evidence type="ECO:0000313" key="3">
    <source>
        <dbReference type="Proteomes" id="UP001190700"/>
    </source>
</evidence>
<proteinExistence type="predicted"/>